<dbReference type="GO" id="GO:0005829">
    <property type="term" value="C:cytosol"/>
    <property type="evidence" value="ECO:0007669"/>
    <property type="project" value="TreeGrafter"/>
</dbReference>
<dbReference type="GO" id="GO:0005930">
    <property type="term" value="C:axoneme"/>
    <property type="evidence" value="ECO:0007669"/>
    <property type="project" value="UniProtKB-SubCell"/>
</dbReference>
<dbReference type="SUPFAM" id="SSF52047">
    <property type="entry name" value="RNI-like"/>
    <property type="match status" value="1"/>
</dbReference>
<evidence type="ECO:0000256" key="5">
    <source>
        <dbReference type="SAM" id="MobiDB-lite"/>
    </source>
</evidence>
<dbReference type="GO" id="GO:0031267">
    <property type="term" value="F:small GTPase binding"/>
    <property type="evidence" value="ECO:0007669"/>
    <property type="project" value="TreeGrafter"/>
</dbReference>
<accession>A0A7S0MR26</accession>
<dbReference type="CDD" id="cd16655">
    <property type="entry name" value="RING-Ubox_WDSUB1-like"/>
    <property type="match status" value="1"/>
</dbReference>
<dbReference type="PANTHER" id="PTHR24113:SF12">
    <property type="entry name" value="RAN GTPASE-ACTIVATING PROTEIN 1"/>
    <property type="match status" value="1"/>
</dbReference>
<feature type="region of interest" description="Disordered" evidence="5">
    <location>
        <begin position="1"/>
        <end position="68"/>
    </location>
</feature>
<feature type="region of interest" description="Disordered" evidence="5">
    <location>
        <begin position="146"/>
        <end position="188"/>
    </location>
</feature>
<dbReference type="PANTHER" id="PTHR24113">
    <property type="entry name" value="RAN GTPASE-ACTIVATING PROTEIN 1"/>
    <property type="match status" value="1"/>
</dbReference>
<reference evidence="7" key="1">
    <citation type="submission" date="2021-01" db="EMBL/GenBank/DDBJ databases">
        <authorList>
            <person name="Corre E."/>
            <person name="Pelletier E."/>
            <person name="Niang G."/>
            <person name="Scheremetjew M."/>
            <person name="Finn R."/>
            <person name="Kale V."/>
            <person name="Holt S."/>
            <person name="Cochrane G."/>
            <person name="Meng A."/>
            <person name="Brown T."/>
            <person name="Cohen L."/>
        </authorList>
    </citation>
    <scope>NUCLEOTIDE SEQUENCE</scope>
    <source>
        <strain evidence="7">CCMP722</strain>
    </source>
</reference>
<dbReference type="GO" id="GO:0004842">
    <property type="term" value="F:ubiquitin-protein transferase activity"/>
    <property type="evidence" value="ECO:0007669"/>
    <property type="project" value="InterPro"/>
</dbReference>
<dbReference type="GO" id="GO:0005096">
    <property type="term" value="F:GTPase activator activity"/>
    <property type="evidence" value="ECO:0007669"/>
    <property type="project" value="UniProtKB-KW"/>
</dbReference>
<dbReference type="UniPathway" id="UPA00143"/>
<keyword evidence="2" id="KW-0343">GTPase activation</keyword>
<dbReference type="Pfam" id="PF04564">
    <property type="entry name" value="U-box"/>
    <property type="match status" value="1"/>
</dbReference>
<dbReference type="InterPro" id="IPR003613">
    <property type="entry name" value="Ubox_domain"/>
</dbReference>
<dbReference type="InterPro" id="IPR013083">
    <property type="entry name" value="Znf_RING/FYVE/PHD"/>
</dbReference>
<evidence type="ECO:0000256" key="4">
    <source>
        <dbReference type="ARBA" id="ARBA00022737"/>
    </source>
</evidence>
<name>A0A7S0MR26_9CHLO</name>
<dbReference type="Gene3D" id="3.30.40.10">
    <property type="entry name" value="Zinc/RING finger domain, C3HC4 (zinc finger)"/>
    <property type="match status" value="1"/>
</dbReference>
<dbReference type="AlphaFoldDB" id="A0A7S0MR26"/>
<evidence type="ECO:0000256" key="3">
    <source>
        <dbReference type="ARBA" id="ARBA00022614"/>
    </source>
</evidence>
<keyword evidence="4" id="KW-0677">Repeat</keyword>
<feature type="compositionally biased region" description="Polar residues" evidence="5">
    <location>
        <begin position="110"/>
        <end position="126"/>
    </location>
</feature>
<evidence type="ECO:0000256" key="2">
    <source>
        <dbReference type="ARBA" id="ARBA00022468"/>
    </source>
</evidence>
<evidence type="ECO:0000259" key="6">
    <source>
        <dbReference type="SMART" id="SM00504"/>
    </source>
</evidence>
<dbReference type="SMART" id="SM00368">
    <property type="entry name" value="LRR_RI"/>
    <property type="match status" value="5"/>
</dbReference>
<dbReference type="InterPro" id="IPR001611">
    <property type="entry name" value="Leu-rich_rpt"/>
</dbReference>
<dbReference type="GO" id="GO:0005634">
    <property type="term" value="C:nucleus"/>
    <property type="evidence" value="ECO:0007669"/>
    <property type="project" value="TreeGrafter"/>
</dbReference>
<feature type="compositionally biased region" description="Polar residues" evidence="5">
    <location>
        <begin position="48"/>
        <end position="65"/>
    </location>
</feature>
<evidence type="ECO:0000256" key="1">
    <source>
        <dbReference type="ARBA" id="ARBA00004430"/>
    </source>
</evidence>
<protein>
    <recommendedName>
        <fullName evidence="6">U-box domain-containing protein</fullName>
    </recommendedName>
</protein>
<dbReference type="SUPFAM" id="SSF57850">
    <property type="entry name" value="RING/U-box"/>
    <property type="match status" value="1"/>
</dbReference>
<keyword evidence="3" id="KW-0433">Leucine-rich repeat</keyword>
<gene>
    <name evidence="7" type="ORF">POBO1169_LOCUS753</name>
</gene>
<dbReference type="Gene3D" id="3.80.10.10">
    <property type="entry name" value="Ribonuclease Inhibitor"/>
    <property type="match status" value="2"/>
</dbReference>
<dbReference type="Pfam" id="PF13516">
    <property type="entry name" value="LRR_6"/>
    <property type="match status" value="4"/>
</dbReference>
<dbReference type="InterPro" id="IPR032675">
    <property type="entry name" value="LRR_dom_sf"/>
</dbReference>
<comment type="subcellular location">
    <subcellularLocation>
        <location evidence="1">Cytoplasm</location>
        <location evidence="1">Cytoskeleton</location>
        <location evidence="1">Cilium axoneme</location>
    </subcellularLocation>
</comment>
<sequence length="556" mass="59069">MDTCTSVERFQPELALHPTNERSAVDGGLPTDGHGTPPSALPGEDGNSVGTSTGDKATTRANGNNVEDAPYSIVCPISLSVMRDPVTDAFGHTYERYSLAQALAKRPNVSPLTNAPYPNNNPSVTPNPDIKAAADAFLRQTLQKVAKEHGAHPQTPPGRTPERQSLELLPPGSPPSVSPLDPSQTEDARPSLDVYNTLLATLQPRAAPQRPPSGVRRFMCMMGRKRQSQPPRAEVASQEAPIGPELAPRSPLEVHHAQMSVQEAQRTPGLQSVPLQDVLAGNVRHLNVSSLNLNLPELRSLTRALVELAHLETVSVTKSVELPVGALRQNQAADLDLSRRGLKEGDAVVLAGALARNLSVHTLNLEYNKMGMSGTRELAQVLTRRADGLGNSSLTSLDLSWNALGAGGAEALARALAPNQSGLVCTVSSLTLRGNQVGARGAEALFAALRPTEAGVHGACMHQLDLSWNDLGGAGGLAAAAALTPDSRGMYACLSHLLLRGNKMRDEGARAIVEALNQQAAFSSYTSSVEFLDIWNNELSKQFKRSQLPPHVQVAI</sequence>
<dbReference type="GO" id="GO:0006913">
    <property type="term" value="P:nucleocytoplasmic transport"/>
    <property type="evidence" value="ECO:0007669"/>
    <property type="project" value="TreeGrafter"/>
</dbReference>
<feature type="region of interest" description="Disordered" evidence="5">
    <location>
        <begin position="110"/>
        <end position="129"/>
    </location>
</feature>
<dbReference type="GO" id="GO:0048471">
    <property type="term" value="C:perinuclear region of cytoplasm"/>
    <property type="evidence" value="ECO:0007669"/>
    <property type="project" value="TreeGrafter"/>
</dbReference>
<proteinExistence type="predicted"/>
<feature type="domain" description="U-box" evidence="6">
    <location>
        <begin position="72"/>
        <end position="137"/>
    </location>
</feature>
<organism evidence="7">
    <name type="scientific">Pyramimonas obovata</name>
    <dbReference type="NCBI Taxonomy" id="1411642"/>
    <lineage>
        <taxon>Eukaryota</taxon>
        <taxon>Viridiplantae</taxon>
        <taxon>Chlorophyta</taxon>
        <taxon>Pyramimonadophyceae</taxon>
        <taxon>Pyramimonadales</taxon>
        <taxon>Pyramimonadaceae</taxon>
        <taxon>Pyramimonas</taxon>
        <taxon>Pyramimonas incertae sedis</taxon>
    </lineage>
</organism>
<evidence type="ECO:0000313" key="7">
    <source>
        <dbReference type="EMBL" id="CAD8648828.1"/>
    </source>
</evidence>
<dbReference type="SMART" id="SM00504">
    <property type="entry name" value="Ubox"/>
    <property type="match status" value="1"/>
</dbReference>
<dbReference type="GO" id="GO:0016567">
    <property type="term" value="P:protein ubiquitination"/>
    <property type="evidence" value="ECO:0007669"/>
    <property type="project" value="UniProtKB-UniPathway"/>
</dbReference>
<dbReference type="InterPro" id="IPR027038">
    <property type="entry name" value="RanGap"/>
</dbReference>
<dbReference type="EMBL" id="HBFA01001551">
    <property type="protein sequence ID" value="CAD8648828.1"/>
    <property type="molecule type" value="Transcribed_RNA"/>
</dbReference>